<reference evidence="2" key="1">
    <citation type="submission" date="2021-03" db="EMBL/GenBank/DDBJ databases">
        <authorList>
            <person name="Bekaert M."/>
        </authorList>
    </citation>
    <scope>NUCLEOTIDE SEQUENCE</scope>
</reference>
<protein>
    <recommendedName>
        <fullName evidence="4">ShKT domain-containing protein</fullName>
    </recommendedName>
</protein>
<name>A0A8S3SUM2_MYTED</name>
<gene>
    <name evidence="2" type="ORF">MEDL_35120</name>
</gene>
<feature type="chain" id="PRO_5035914945" description="ShKT domain-containing protein" evidence="1">
    <location>
        <begin position="21"/>
        <end position="234"/>
    </location>
</feature>
<dbReference type="AlphaFoldDB" id="A0A8S3SUM2"/>
<feature type="signal peptide" evidence="1">
    <location>
        <begin position="1"/>
        <end position="20"/>
    </location>
</feature>
<sequence length="234" mass="24979">MGVLTTLVSVLVILLPTVTSLSCVDQICDSTHVCKLQFQHGVLASNHCDWLHAHGHHPKCSDPFPPNDHCHCDDEACMNRLYALMTTAVTIDMTTADPMVNPTAAPTQVAISTLASVVTTTAQPPVTTMAPQTSQPVVTTMVPLTSQPVVTTMAPLATTTMAPKTTLSPVTMAPTTQASFQCIDHETKCSDTLYLSILCKATDQPSKDYALATCPKACNLCGSVDKKTNSRHKL</sequence>
<keyword evidence="3" id="KW-1185">Reference proteome</keyword>
<keyword evidence="1" id="KW-0732">Signal</keyword>
<dbReference type="OrthoDB" id="10460942at2759"/>
<dbReference type="Proteomes" id="UP000683360">
    <property type="component" value="Unassembled WGS sequence"/>
</dbReference>
<evidence type="ECO:0008006" key="4">
    <source>
        <dbReference type="Google" id="ProtNLM"/>
    </source>
</evidence>
<dbReference type="EMBL" id="CAJPWZ010001692">
    <property type="protein sequence ID" value="CAG2221729.1"/>
    <property type="molecule type" value="Genomic_DNA"/>
</dbReference>
<evidence type="ECO:0000313" key="2">
    <source>
        <dbReference type="EMBL" id="CAG2221729.1"/>
    </source>
</evidence>
<evidence type="ECO:0000313" key="3">
    <source>
        <dbReference type="Proteomes" id="UP000683360"/>
    </source>
</evidence>
<proteinExistence type="predicted"/>
<accession>A0A8S3SUM2</accession>
<organism evidence="2 3">
    <name type="scientific">Mytilus edulis</name>
    <name type="common">Blue mussel</name>
    <dbReference type="NCBI Taxonomy" id="6550"/>
    <lineage>
        <taxon>Eukaryota</taxon>
        <taxon>Metazoa</taxon>
        <taxon>Spiralia</taxon>
        <taxon>Lophotrochozoa</taxon>
        <taxon>Mollusca</taxon>
        <taxon>Bivalvia</taxon>
        <taxon>Autobranchia</taxon>
        <taxon>Pteriomorphia</taxon>
        <taxon>Mytilida</taxon>
        <taxon>Mytiloidea</taxon>
        <taxon>Mytilidae</taxon>
        <taxon>Mytilinae</taxon>
        <taxon>Mytilus</taxon>
    </lineage>
</organism>
<evidence type="ECO:0000256" key="1">
    <source>
        <dbReference type="SAM" id="SignalP"/>
    </source>
</evidence>
<comment type="caution">
    <text evidence="2">The sequence shown here is derived from an EMBL/GenBank/DDBJ whole genome shotgun (WGS) entry which is preliminary data.</text>
</comment>